<gene>
    <name evidence="2" type="ORF">Hypma_002379</name>
</gene>
<feature type="compositionally biased region" description="Low complexity" evidence="1">
    <location>
        <begin position="187"/>
        <end position="208"/>
    </location>
</feature>
<comment type="caution">
    <text evidence="2">The sequence shown here is derived from an EMBL/GenBank/DDBJ whole genome shotgun (WGS) entry which is preliminary data.</text>
</comment>
<feature type="region of interest" description="Disordered" evidence="1">
    <location>
        <begin position="424"/>
        <end position="449"/>
    </location>
</feature>
<feature type="region of interest" description="Disordered" evidence="1">
    <location>
        <begin position="234"/>
        <end position="263"/>
    </location>
</feature>
<dbReference type="AlphaFoldDB" id="A0A369JD84"/>
<evidence type="ECO:0000313" key="2">
    <source>
        <dbReference type="EMBL" id="RDB16816.1"/>
    </source>
</evidence>
<name>A0A369JD84_HYPMA</name>
<feature type="region of interest" description="Disordered" evidence="1">
    <location>
        <begin position="165"/>
        <end position="211"/>
    </location>
</feature>
<feature type="region of interest" description="Disordered" evidence="1">
    <location>
        <begin position="1"/>
        <end position="140"/>
    </location>
</feature>
<proteinExistence type="predicted"/>
<dbReference type="InParanoid" id="A0A369JD84"/>
<organism evidence="2 3">
    <name type="scientific">Hypsizygus marmoreus</name>
    <name type="common">White beech mushroom</name>
    <name type="synonym">Agaricus marmoreus</name>
    <dbReference type="NCBI Taxonomy" id="39966"/>
    <lineage>
        <taxon>Eukaryota</taxon>
        <taxon>Fungi</taxon>
        <taxon>Dikarya</taxon>
        <taxon>Basidiomycota</taxon>
        <taxon>Agaricomycotina</taxon>
        <taxon>Agaricomycetes</taxon>
        <taxon>Agaricomycetidae</taxon>
        <taxon>Agaricales</taxon>
        <taxon>Tricholomatineae</taxon>
        <taxon>Lyophyllaceae</taxon>
        <taxon>Hypsizygus</taxon>
    </lineage>
</organism>
<accession>A0A369JD84</accession>
<evidence type="ECO:0000256" key="1">
    <source>
        <dbReference type="SAM" id="MobiDB-lite"/>
    </source>
</evidence>
<dbReference type="Proteomes" id="UP000076154">
    <property type="component" value="Unassembled WGS sequence"/>
</dbReference>
<evidence type="ECO:0000313" key="3">
    <source>
        <dbReference type="Proteomes" id="UP000076154"/>
    </source>
</evidence>
<feature type="compositionally biased region" description="Gly residues" evidence="1">
    <location>
        <begin position="439"/>
        <end position="449"/>
    </location>
</feature>
<keyword evidence="3" id="KW-1185">Reference proteome</keyword>
<protein>
    <submittedName>
        <fullName evidence="2">Uncharacterized protein</fullName>
    </submittedName>
</protein>
<dbReference type="OrthoDB" id="3063464at2759"/>
<dbReference type="EMBL" id="LUEZ02000122">
    <property type="protein sequence ID" value="RDB16816.1"/>
    <property type="molecule type" value="Genomic_DNA"/>
</dbReference>
<reference evidence="2" key="1">
    <citation type="submission" date="2018-04" db="EMBL/GenBank/DDBJ databases">
        <title>Whole genome sequencing of Hypsizygus marmoreus.</title>
        <authorList>
            <person name="Choi I.-G."/>
            <person name="Min B."/>
            <person name="Kim J.-G."/>
            <person name="Kim S."/>
            <person name="Oh Y.-L."/>
            <person name="Kong W.-S."/>
            <person name="Park H."/>
            <person name="Jeong J."/>
            <person name="Song E.-S."/>
        </authorList>
    </citation>
    <scope>NUCLEOTIDE SEQUENCE [LARGE SCALE GENOMIC DNA]</scope>
    <source>
        <strain evidence="2">51987-8</strain>
    </source>
</reference>
<feature type="compositionally biased region" description="Polar residues" evidence="1">
    <location>
        <begin position="243"/>
        <end position="262"/>
    </location>
</feature>
<sequence length="449" mass="49046">MLKLKKLHSKVFKKSSASPAPTRRDPNLRHSRSMPLRSTNETDDSYVRPRPVYRGEHPLQPSDINHVLDVSPDADWPRYDHDDDDDIEDAESTHPPRPPLIDKNIVDAFPSPPTTLPNVLPPGAAEPARPPRPPATHLEAVDDDYFIPDLDPRVKAKMATLSVIKRQEEHRAGTAPEASGTRRPQISSPRALQPRQQQLRRSSSSTSRYWRPTTGYSKLAAAVERDRARGLLPRNFDFDSVPRPSTSTGMYSNATASQSTRSLADPRYRAALADHQRRHAAGEASSISTSHPDARRAIYGNPDASQSTRTLNCKTRYHPANAGPSTPAIPIHQESSASLDDHATMHRQEASSASSRSALSAKRLAIAGRTPAADAIEQQHGQQPRGAPRIARGMHGGKLHCPVPVRPVRFDLRVNELNGKEWVVGGNSKGGQPATVAGQGRGGVAAGRR</sequence>
<feature type="compositionally biased region" description="Basic residues" evidence="1">
    <location>
        <begin position="1"/>
        <end position="13"/>
    </location>
</feature>